<evidence type="ECO:0000313" key="1">
    <source>
        <dbReference type="EMBL" id="RZF21330.1"/>
    </source>
</evidence>
<dbReference type="EMBL" id="QDKL01000002">
    <property type="protein sequence ID" value="RZF21330.1"/>
    <property type="molecule type" value="Genomic_DNA"/>
</dbReference>
<accession>A0ABY0IFG8</accession>
<sequence>MKKIEREVSTMTIETVEYQVVDGIIFTKDIDGLFRQEIDIPLDHIRTLKFAYQDIEFDDYNCY</sequence>
<dbReference type="RefSeq" id="WP_133296905.1">
    <property type="nucleotide sequence ID" value="NZ_QDKL01000002.1"/>
</dbReference>
<dbReference type="Proteomes" id="UP000443582">
    <property type="component" value="Unassembled WGS sequence"/>
</dbReference>
<organism evidence="1 2">
    <name type="scientific">Halobacteriovorax vibrionivorans</name>
    <dbReference type="NCBI Taxonomy" id="2152716"/>
    <lineage>
        <taxon>Bacteria</taxon>
        <taxon>Pseudomonadati</taxon>
        <taxon>Bdellovibrionota</taxon>
        <taxon>Bacteriovoracia</taxon>
        <taxon>Bacteriovoracales</taxon>
        <taxon>Halobacteriovoraceae</taxon>
        <taxon>Halobacteriovorax</taxon>
    </lineage>
</organism>
<comment type="caution">
    <text evidence="1">The sequence shown here is derived from an EMBL/GenBank/DDBJ whole genome shotgun (WGS) entry which is preliminary data.</text>
</comment>
<evidence type="ECO:0000313" key="2">
    <source>
        <dbReference type="Proteomes" id="UP000443582"/>
    </source>
</evidence>
<keyword evidence="2" id="KW-1185">Reference proteome</keyword>
<reference evidence="2" key="1">
    <citation type="journal article" date="2019" name="Int. J. Syst. Evol. Microbiol.">
        <title>Halobacteriovorax valvorus sp. nov., a novel prokaryotic predator isolated from coastal seawater of China.</title>
        <authorList>
            <person name="Chen M.-X."/>
        </authorList>
    </citation>
    <scope>NUCLEOTIDE SEQUENCE [LARGE SCALE GENOMIC DNA]</scope>
    <source>
        <strain evidence="2">BL9</strain>
    </source>
</reference>
<protein>
    <submittedName>
        <fullName evidence="1">Uncharacterized protein</fullName>
    </submittedName>
</protein>
<gene>
    <name evidence="1" type="ORF">DAY19_06495</name>
</gene>
<name>A0ABY0IFG8_9BACT</name>
<proteinExistence type="predicted"/>